<organism evidence="2 3">
    <name type="scientific">Asanoa iriomotensis</name>
    <dbReference type="NCBI Taxonomy" id="234613"/>
    <lineage>
        <taxon>Bacteria</taxon>
        <taxon>Bacillati</taxon>
        <taxon>Actinomycetota</taxon>
        <taxon>Actinomycetes</taxon>
        <taxon>Micromonosporales</taxon>
        <taxon>Micromonosporaceae</taxon>
        <taxon>Asanoa</taxon>
    </lineage>
</organism>
<keyword evidence="1" id="KW-0812">Transmembrane</keyword>
<sequence>MRPPRWPAAAFGLSAVTYSSWLLAPWLNPELGLTTGLASDLAASDQPWHNLFRFGDVVAGGLVVFGSARMLLGGRRDRRRWRRLGRAERAAWLFAALFGVATICDGSLTALPCAPSIDPGCAAPLAGGVLSAVSDPHTITSGLAVIGGLGSIAAFWAASRDGSTDRTWAAGLTVGAVAINLGLLVELLRTDTGVEEAVWQRLELLNLAGWLIYAAVRSQQPPRRSA</sequence>
<evidence type="ECO:0008006" key="4">
    <source>
        <dbReference type="Google" id="ProtNLM"/>
    </source>
</evidence>
<evidence type="ECO:0000313" key="2">
    <source>
        <dbReference type="EMBL" id="GIF57125.1"/>
    </source>
</evidence>
<reference evidence="2 3" key="1">
    <citation type="submission" date="2021-01" db="EMBL/GenBank/DDBJ databases">
        <title>Whole genome shotgun sequence of Asanoa iriomotensis NBRC 100142.</title>
        <authorList>
            <person name="Komaki H."/>
            <person name="Tamura T."/>
        </authorList>
    </citation>
    <scope>NUCLEOTIDE SEQUENCE [LARGE SCALE GENOMIC DNA]</scope>
    <source>
        <strain evidence="2 3">NBRC 100142</strain>
    </source>
</reference>
<accession>A0ABQ4C2X5</accession>
<feature type="transmembrane region" description="Helical" evidence="1">
    <location>
        <begin position="51"/>
        <end position="72"/>
    </location>
</feature>
<protein>
    <recommendedName>
        <fullName evidence="4">DUF998 domain-containing protein</fullName>
    </recommendedName>
</protein>
<dbReference type="Proteomes" id="UP000624325">
    <property type="component" value="Unassembled WGS sequence"/>
</dbReference>
<comment type="caution">
    <text evidence="2">The sequence shown here is derived from an EMBL/GenBank/DDBJ whole genome shotgun (WGS) entry which is preliminary data.</text>
</comment>
<keyword evidence="1" id="KW-0472">Membrane</keyword>
<keyword evidence="3" id="KW-1185">Reference proteome</keyword>
<dbReference type="EMBL" id="BONC01000020">
    <property type="protein sequence ID" value="GIF57125.1"/>
    <property type="molecule type" value="Genomic_DNA"/>
</dbReference>
<dbReference type="InterPro" id="IPR009339">
    <property type="entry name" value="DUF998"/>
</dbReference>
<dbReference type="RefSeq" id="WP_203703185.1">
    <property type="nucleotide sequence ID" value="NZ_BAAALU010000001.1"/>
</dbReference>
<feature type="transmembrane region" description="Helical" evidence="1">
    <location>
        <begin position="92"/>
        <end position="117"/>
    </location>
</feature>
<evidence type="ECO:0000256" key="1">
    <source>
        <dbReference type="SAM" id="Phobius"/>
    </source>
</evidence>
<proteinExistence type="predicted"/>
<dbReference type="Pfam" id="PF06197">
    <property type="entry name" value="DUF998"/>
    <property type="match status" value="1"/>
</dbReference>
<evidence type="ECO:0000313" key="3">
    <source>
        <dbReference type="Proteomes" id="UP000624325"/>
    </source>
</evidence>
<gene>
    <name evidence="2" type="ORF">Air01nite_32200</name>
</gene>
<keyword evidence="1" id="KW-1133">Transmembrane helix</keyword>
<name>A0ABQ4C2X5_9ACTN</name>
<feature type="transmembrane region" description="Helical" evidence="1">
    <location>
        <begin position="137"/>
        <end position="156"/>
    </location>
</feature>
<feature type="transmembrane region" description="Helical" evidence="1">
    <location>
        <begin position="7"/>
        <end position="27"/>
    </location>
</feature>